<reference evidence="14 15" key="1">
    <citation type="submission" date="2017-10" db="EMBL/GenBank/DDBJ databases">
        <title>Effective Description of Clostridium neonatale sp. nov. linked to necrotizing enterocolitis in neonates and a clarification of species assignable to the genus Clostridium (Prazmowski 1880) emend. Lawson and Rainey 2016.</title>
        <authorList>
            <person name="Bernard K."/>
            <person name="Burdz T."/>
            <person name="Wiebe D."/>
            <person name="Balcewich B."/>
            <person name="Alfa M."/>
            <person name="Bernier A.-M."/>
        </authorList>
    </citation>
    <scope>NUCLEOTIDE SEQUENCE [LARGE SCALE GENOMIC DNA]</scope>
    <source>
        <strain evidence="14 15">LCDC99A005</strain>
    </source>
</reference>
<accession>A0A2A7MHQ6</accession>
<keyword evidence="6" id="KW-0808">Transferase</keyword>
<dbReference type="GO" id="GO:0005886">
    <property type="term" value="C:plasma membrane"/>
    <property type="evidence" value="ECO:0007669"/>
    <property type="project" value="UniProtKB-SubCell"/>
</dbReference>
<evidence type="ECO:0000256" key="2">
    <source>
        <dbReference type="ARBA" id="ARBA00004651"/>
    </source>
</evidence>
<evidence type="ECO:0000313" key="15">
    <source>
        <dbReference type="Proteomes" id="UP000220840"/>
    </source>
</evidence>
<evidence type="ECO:0000256" key="5">
    <source>
        <dbReference type="ARBA" id="ARBA00022553"/>
    </source>
</evidence>
<keyword evidence="11 12" id="KW-0472">Membrane</keyword>
<dbReference type="PANTHER" id="PTHR45453:SF2">
    <property type="entry name" value="HISTIDINE KINASE"/>
    <property type="match status" value="1"/>
</dbReference>
<dbReference type="InterPro" id="IPR036097">
    <property type="entry name" value="HisK_dim/P_sf"/>
</dbReference>
<evidence type="ECO:0000256" key="9">
    <source>
        <dbReference type="ARBA" id="ARBA00022989"/>
    </source>
</evidence>
<dbReference type="CDD" id="cd00082">
    <property type="entry name" value="HisKA"/>
    <property type="match status" value="1"/>
</dbReference>
<dbReference type="GO" id="GO:0000155">
    <property type="term" value="F:phosphorelay sensor kinase activity"/>
    <property type="evidence" value="ECO:0007669"/>
    <property type="project" value="InterPro"/>
</dbReference>
<dbReference type="AlphaFoldDB" id="A0A2A7MHQ6"/>
<dbReference type="OrthoDB" id="9780487at2"/>
<dbReference type="InterPro" id="IPR036890">
    <property type="entry name" value="HATPase_C_sf"/>
</dbReference>
<evidence type="ECO:0000256" key="3">
    <source>
        <dbReference type="ARBA" id="ARBA00012438"/>
    </source>
</evidence>
<evidence type="ECO:0000256" key="8">
    <source>
        <dbReference type="ARBA" id="ARBA00022777"/>
    </source>
</evidence>
<dbReference type="InterPro" id="IPR003661">
    <property type="entry name" value="HisK_dim/P_dom"/>
</dbReference>
<feature type="transmembrane region" description="Helical" evidence="12">
    <location>
        <begin position="37"/>
        <end position="55"/>
    </location>
</feature>
<dbReference type="InterPro" id="IPR005467">
    <property type="entry name" value="His_kinase_dom"/>
</dbReference>
<dbReference type="EC" id="2.7.13.3" evidence="3"/>
<keyword evidence="8 14" id="KW-0418">Kinase</keyword>
<proteinExistence type="predicted"/>
<evidence type="ECO:0000256" key="12">
    <source>
        <dbReference type="SAM" id="Phobius"/>
    </source>
</evidence>
<keyword evidence="15" id="KW-1185">Reference proteome</keyword>
<dbReference type="InterPro" id="IPR003594">
    <property type="entry name" value="HATPase_dom"/>
</dbReference>
<organism evidence="14 15">
    <name type="scientific">Clostridium neonatale</name>
    <dbReference type="NCBI Taxonomy" id="137838"/>
    <lineage>
        <taxon>Bacteria</taxon>
        <taxon>Bacillati</taxon>
        <taxon>Bacillota</taxon>
        <taxon>Clostridia</taxon>
        <taxon>Eubacteriales</taxon>
        <taxon>Clostridiaceae</taxon>
        <taxon>Clostridium</taxon>
    </lineage>
</organism>
<keyword evidence="9 12" id="KW-1133">Transmembrane helix</keyword>
<sequence length="339" mass="39525">MKIIDFFKDKGLFLAVNLIVFIIALGIMIFAKVSLVIIFLVAFIWFVPLLTYMILDYIKYKKYFSTIESLLDRLDKKYLLPEVIEEANFLIGENINNILKIIGRDMHENVKYYKNMQKEYREYIETWVHEIKTPIASTRLLIENNNNEVTKKIDMQIDKIENFVEQVLYYSRSDEASKDYIIKEVNLNHIVKKVIKRNYRDFISKKIILQLEEINEIVYCDVKWVEFILNQIIGNSIKYIQGRQGKIKITSQKLANSVVLKVEDNGVGIVKRDINRVFEKGFTGENGRKFGKSTGMGLYLCRKLCLRLGMQINISSKVNEGTKVSLIFPLSSVTNVVNQ</sequence>
<evidence type="ECO:0000256" key="10">
    <source>
        <dbReference type="ARBA" id="ARBA00023012"/>
    </source>
</evidence>
<evidence type="ECO:0000256" key="7">
    <source>
        <dbReference type="ARBA" id="ARBA00022692"/>
    </source>
</evidence>
<evidence type="ECO:0000256" key="1">
    <source>
        <dbReference type="ARBA" id="ARBA00000085"/>
    </source>
</evidence>
<keyword evidence="4" id="KW-1003">Cell membrane</keyword>
<keyword evidence="7 12" id="KW-0812">Transmembrane</keyword>
<feature type="transmembrane region" description="Helical" evidence="12">
    <location>
        <begin position="12"/>
        <end position="31"/>
    </location>
</feature>
<keyword evidence="5" id="KW-0597">Phosphoprotein</keyword>
<dbReference type="EMBL" id="PDCJ01000001">
    <property type="protein sequence ID" value="PEG31216.1"/>
    <property type="molecule type" value="Genomic_DNA"/>
</dbReference>
<feature type="domain" description="Histidine kinase" evidence="13">
    <location>
        <begin position="126"/>
        <end position="332"/>
    </location>
</feature>
<dbReference type="SUPFAM" id="SSF47384">
    <property type="entry name" value="Homodimeric domain of signal transducing histidine kinase"/>
    <property type="match status" value="1"/>
</dbReference>
<dbReference type="InterPro" id="IPR004358">
    <property type="entry name" value="Sig_transdc_His_kin-like_C"/>
</dbReference>
<evidence type="ECO:0000259" key="13">
    <source>
        <dbReference type="PROSITE" id="PS50109"/>
    </source>
</evidence>
<dbReference type="Gene3D" id="3.30.565.10">
    <property type="entry name" value="Histidine kinase-like ATPase, C-terminal domain"/>
    <property type="match status" value="1"/>
</dbReference>
<dbReference type="RefSeq" id="WP_058295374.1">
    <property type="nucleotide sequence ID" value="NZ_CAMRXB010000058.1"/>
</dbReference>
<dbReference type="PROSITE" id="PS50109">
    <property type="entry name" value="HIS_KIN"/>
    <property type="match status" value="1"/>
</dbReference>
<dbReference type="Pfam" id="PF02518">
    <property type="entry name" value="HATPase_c"/>
    <property type="match status" value="1"/>
</dbReference>
<dbReference type="GO" id="GO:0004721">
    <property type="term" value="F:phosphoprotein phosphatase activity"/>
    <property type="evidence" value="ECO:0007669"/>
    <property type="project" value="TreeGrafter"/>
</dbReference>
<comment type="catalytic activity">
    <reaction evidence="1">
        <text>ATP + protein L-histidine = ADP + protein N-phospho-L-histidine.</text>
        <dbReference type="EC" id="2.7.13.3"/>
    </reaction>
</comment>
<evidence type="ECO:0000256" key="6">
    <source>
        <dbReference type="ARBA" id="ARBA00022679"/>
    </source>
</evidence>
<dbReference type="InterPro" id="IPR050351">
    <property type="entry name" value="BphY/WalK/GraS-like"/>
</dbReference>
<comment type="subcellular location">
    <subcellularLocation>
        <location evidence="2">Cell membrane</location>
        <topology evidence="2">Multi-pass membrane protein</topology>
    </subcellularLocation>
</comment>
<comment type="caution">
    <text evidence="14">The sequence shown here is derived from an EMBL/GenBank/DDBJ whole genome shotgun (WGS) entry which is preliminary data.</text>
</comment>
<dbReference type="SUPFAM" id="SSF55874">
    <property type="entry name" value="ATPase domain of HSP90 chaperone/DNA topoisomerase II/histidine kinase"/>
    <property type="match status" value="1"/>
</dbReference>
<dbReference type="GO" id="GO:0016036">
    <property type="term" value="P:cellular response to phosphate starvation"/>
    <property type="evidence" value="ECO:0007669"/>
    <property type="project" value="TreeGrafter"/>
</dbReference>
<evidence type="ECO:0000256" key="4">
    <source>
        <dbReference type="ARBA" id="ARBA00022475"/>
    </source>
</evidence>
<dbReference type="STRING" id="137838.GCA_001458595_02605"/>
<evidence type="ECO:0000256" key="11">
    <source>
        <dbReference type="ARBA" id="ARBA00023136"/>
    </source>
</evidence>
<protein>
    <recommendedName>
        <fullName evidence="3">histidine kinase</fullName>
        <ecNumber evidence="3">2.7.13.3</ecNumber>
    </recommendedName>
</protein>
<dbReference type="PRINTS" id="PR00344">
    <property type="entry name" value="BCTRLSENSOR"/>
</dbReference>
<keyword evidence="10" id="KW-0902">Two-component regulatory system</keyword>
<dbReference type="SMART" id="SM00387">
    <property type="entry name" value="HATPase_c"/>
    <property type="match status" value="1"/>
</dbReference>
<dbReference type="Proteomes" id="UP000220840">
    <property type="component" value="Unassembled WGS sequence"/>
</dbReference>
<evidence type="ECO:0000313" key="14">
    <source>
        <dbReference type="EMBL" id="PEG31216.1"/>
    </source>
</evidence>
<name>A0A2A7MHQ6_9CLOT</name>
<gene>
    <name evidence="14" type="ORF">CQ394_05675</name>
</gene>
<dbReference type="PANTHER" id="PTHR45453">
    <property type="entry name" value="PHOSPHATE REGULON SENSOR PROTEIN PHOR"/>
    <property type="match status" value="1"/>
</dbReference>